<feature type="region of interest" description="Disordered" evidence="1">
    <location>
        <begin position="21"/>
        <end position="56"/>
    </location>
</feature>
<protein>
    <submittedName>
        <fullName evidence="2">Uncharacterized protein</fullName>
    </submittedName>
</protein>
<evidence type="ECO:0000313" key="3">
    <source>
        <dbReference type="Proteomes" id="UP000694560"/>
    </source>
</evidence>
<reference evidence="2" key="1">
    <citation type="submission" date="2025-08" db="UniProtKB">
        <authorList>
            <consortium name="Ensembl"/>
        </authorList>
    </citation>
    <scope>IDENTIFICATION</scope>
</reference>
<proteinExistence type="predicted"/>
<organism evidence="2 3">
    <name type="scientific">Malurus cyaneus samueli</name>
    <dbReference type="NCBI Taxonomy" id="2593467"/>
    <lineage>
        <taxon>Eukaryota</taxon>
        <taxon>Metazoa</taxon>
        <taxon>Chordata</taxon>
        <taxon>Craniata</taxon>
        <taxon>Vertebrata</taxon>
        <taxon>Euteleostomi</taxon>
        <taxon>Archelosauria</taxon>
        <taxon>Archosauria</taxon>
        <taxon>Dinosauria</taxon>
        <taxon>Saurischia</taxon>
        <taxon>Theropoda</taxon>
        <taxon>Coelurosauria</taxon>
        <taxon>Aves</taxon>
        <taxon>Neognathae</taxon>
        <taxon>Neoaves</taxon>
        <taxon>Telluraves</taxon>
        <taxon>Australaves</taxon>
        <taxon>Passeriformes</taxon>
        <taxon>Meliphagoidea</taxon>
        <taxon>Maluridae</taxon>
        <taxon>Malurus</taxon>
    </lineage>
</organism>
<dbReference type="Proteomes" id="UP000694560">
    <property type="component" value="Unplaced"/>
</dbReference>
<accession>A0A8C5T6G6</accession>
<dbReference type="Ensembl" id="ENSMCST00000003511.1">
    <property type="protein sequence ID" value="ENSMCSP00000003437.1"/>
    <property type="gene ID" value="ENSMCSG00000002471.1"/>
</dbReference>
<dbReference type="AlphaFoldDB" id="A0A8C5T6G6"/>
<reference evidence="2" key="2">
    <citation type="submission" date="2025-09" db="UniProtKB">
        <authorList>
            <consortium name="Ensembl"/>
        </authorList>
    </citation>
    <scope>IDENTIFICATION</scope>
</reference>
<sequence>WGHHLQNGKCYLPTTNQPKITNRLLFRKPHRSNYRRNHNPNPMSLLRRNNPNNRPRTYILHTILPSQHKL</sequence>
<name>A0A8C5T6G6_9PASS</name>
<keyword evidence="3" id="KW-1185">Reference proteome</keyword>
<evidence type="ECO:0000313" key="2">
    <source>
        <dbReference type="Ensembl" id="ENSMCSP00000003437.1"/>
    </source>
</evidence>
<feature type="compositionally biased region" description="Basic residues" evidence="1">
    <location>
        <begin position="25"/>
        <end position="38"/>
    </location>
</feature>
<feature type="compositionally biased region" description="Low complexity" evidence="1">
    <location>
        <begin position="39"/>
        <end position="56"/>
    </location>
</feature>
<evidence type="ECO:0000256" key="1">
    <source>
        <dbReference type="SAM" id="MobiDB-lite"/>
    </source>
</evidence>